<organism evidence="6 7">
    <name type="scientific">Lactobacillus porci</name>
    <dbReference type="NCBI Taxonomy" id="2012477"/>
    <lineage>
        <taxon>Bacteria</taxon>
        <taxon>Bacillati</taxon>
        <taxon>Bacillota</taxon>
        <taxon>Bacilli</taxon>
        <taxon>Lactobacillales</taxon>
        <taxon>Lactobacillaceae</taxon>
        <taxon>Lactobacillus</taxon>
    </lineage>
</organism>
<dbReference type="GO" id="GO:0005524">
    <property type="term" value="F:ATP binding"/>
    <property type="evidence" value="ECO:0007669"/>
    <property type="project" value="UniProtKB-KW"/>
</dbReference>
<dbReference type="InterPro" id="IPR001650">
    <property type="entry name" value="Helicase_C-like"/>
</dbReference>
<evidence type="ECO:0000313" key="7">
    <source>
        <dbReference type="Proteomes" id="UP000438120"/>
    </source>
</evidence>
<dbReference type="InterPro" id="IPR027417">
    <property type="entry name" value="P-loop_NTPase"/>
</dbReference>
<dbReference type="GO" id="GO:0003677">
    <property type="term" value="F:DNA binding"/>
    <property type="evidence" value="ECO:0007669"/>
    <property type="project" value="UniProtKB-KW"/>
</dbReference>
<dbReference type="GO" id="GO:0006270">
    <property type="term" value="P:DNA replication initiation"/>
    <property type="evidence" value="ECO:0007669"/>
    <property type="project" value="TreeGrafter"/>
</dbReference>
<keyword evidence="6" id="KW-0378">Hydrolase</keyword>
<gene>
    <name evidence="6" type="ORF">FYJ62_03000</name>
</gene>
<evidence type="ECO:0000313" key="6">
    <source>
        <dbReference type="EMBL" id="MST86632.1"/>
    </source>
</evidence>
<evidence type="ECO:0000256" key="3">
    <source>
        <dbReference type="ARBA" id="ARBA00023125"/>
    </source>
</evidence>
<dbReference type="SMART" id="SM00487">
    <property type="entry name" value="DEXDc"/>
    <property type="match status" value="1"/>
</dbReference>
<dbReference type="RefSeq" id="WP_154547596.1">
    <property type="nucleotide sequence ID" value="NZ_JBKZBZ010000001.1"/>
</dbReference>
<keyword evidence="1" id="KW-0547">Nucleotide-binding</keyword>
<keyword evidence="2" id="KW-0067">ATP-binding</keyword>
<feature type="domain" description="Helicase C-terminal" evidence="5">
    <location>
        <begin position="286"/>
        <end position="427"/>
    </location>
</feature>
<dbReference type="SMART" id="SM00490">
    <property type="entry name" value="HELICc"/>
    <property type="match status" value="1"/>
</dbReference>
<dbReference type="CDD" id="cd17925">
    <property type="entry name" value="DEXDc_ComFA"/>
    <property type="match status" value="1"/>
</dbReference>
<dbReference type="Proteomes" id="UP000438120">
    <property type="component" value="Unassembled WGS sequence"/>
</dbReference>
<dbReference type="Pfam" id="PF00271">
    <property type="entry name" value="Helicase_C"/>
    <property type="match status" value="1"/>
</dbReference>
<keyword evidence="6" id="KW-0347">Helicase</keyword>
<protein>
    <submittedName>
        <fullName evidence="6">DEAD/DEAH box helicase</fullName>
    </submittedName>
</protein>
<dbReference type="GO" id="GO:0006310">
    <property type="term" value="P:DNA recombination"/>
    <property type="evidence" value="ECO:0007669"/>
    <property type="project" value="TreeGrafter"/>
</dbReference>
<dbReference type="Pfam" id="PF00270">
    <property type="entry name" value="DEAD"/>
    <property type="match status" value="1"/>
</dbReference>
<dbReference type="PANTHER" id="PTHR30580">
    <property type="entry name" value="PRIMOSOMAL PROTEIN N"/>
    <property type="match status" value="1"/>
</dbReference>
<dbReference type="PROSITE" id="PS51194">
    <property type="entry name" value="HELICASE_CTER"/>
    <property type="match status" value="1"/>
</dbReference>
<dbReference type="PROSITE" id="PS51192">
    <property type="entry name" value="HELICASE_ATP_BIND_1"/>
    <property type="match status" value="1"/>
</dbReference>
<evidence type="ECO:0000256" key="1">
    <source>
        <dbReference type="ARBA" id="ARBA00022741"/>
    </source>
</evidence>
<dbReference type="OrthoDB" id="2077914at2"/>
<dbReference type="InterPro" id="IPR014001">
    <property type="entry name" value="Helicase_ATP-bd"/>
</dbReference>
<dbReference type="AlphaFoldDB" id="A0A6A8MCS2"/>
<dbReference type="EMBL" id="VUMX01000005">
    <property type="protein sequence ID" value="MST86632.1"/>
    <property type="molecule type" value="Genomic_DNA"/>
</dbReference>
<dbReference type="PANTHER" id="PTHR30580:SF1">
    <property type="entry name" value="COMF OPERON PROTEIN 1"/>
    <property type="match status" value="1"/>
</dbReference>
<dbReference type="GO" id="GO:0006302">
    <property type="term" value="P:double-strand break repair"/>
    <property type="evidence" value="ECO:0007669"/>
    <property type="project" value="TreeGrafter"/>
</dbReference>
<evidence type="ECO:0000259" key="5">
    <source>
        <dbReference type="PROSITE" id="PS51194"/>
    </source>
</evidence>
<dbReference type="GO" id="GO:0043138">
    <property type="term" value="F:3'-5' DNA helicase activity"/>
    <property type="evidence" value="ECO:0007669"/>
    <property type="project" value="TreeGrafter"/>
</dbReference>
<keyword evidence="7" id="KW-1185">Reference proteome</keyword>
<proteinExistence type="predicted"/>
<evidence type="ECO:0000256" key="2">
    <source>
        <dbReference type="ARBA" id="ARBA00022840"/>
    </source>
</evidence>
<name>A0A6A8MCS2_9LACO</name>
<sequence length="427" mass="46957">MKKLSDYAGRQWPADVLDNSIKGQVVAIPAVQDGICQRCGSRASEKLPSGQLYCRGCVGIGRLDAGQLLVRCPAQSGFPKSENGGLVWQGHLQPRQEEVSKALLAAYKERRDILVHAVTGAGKTEMIFPLLAAALAEGGRVCLATPRIDVVNELYPRLSAAFAVTIGKYHGREEKEAANEQLVLATTHQLLKFYQAFDLLIIDEVDSFPYAGSPQLHFAAKNAVKETGCRVFLTATPTSDLLAEVKKGNLAIVRLNRRFHGGLLPVPRLDFYVRPFLRGGRLHPKLARQIVKAVKAGHPLLVFVPRIAEIPAYLAAVKAIKDLGPVRLAGVHAQDPDRLEKVEAFRKGELDLLLTTTILERGVTFKHVWVIIIAADDAIYPPASLVQIAGRVGRDKDDQTGLVLFCYHKYTRAMREAIRQIKEMNGK</sequence>
<evidence type="ECO:0000259" key="4">
    <source>
        <dbReference type="PROSITE" id="PS51192"/>
    </source>
</evidence>
<dbReference type="Gene3D" id="3.40.50.300">
    <property type="entry name" value="P-loop containing nucleotide triphosphate hydrolases"/>
    <property type="match status" value="2"/>
</dbReference>
<comment type="caution">
    <text evidence="6">The sequence shown here is derived from an EMBL/GenBank/DDBJ whole genome shotgun (WGS) entry which is preliminary data.</text>
</comment>
<keyword evidence="3" id="KW-0238">DNA-binding</keyword>
<feature type="domain" description="Helicase ATP-binding" evidence="4">
    <location>
        <begin position="104"/>
        <end position="255"/>
    </location>
</feature>
<accession>A0A6A8MCS2</accession>
<reference evidence="6 7" key="1">
    <citation type="submission" date="2019-08" db="EMBL/GenBank/DDBJ databases">
        <title>In-depth cultivation of the pig gut microbiome towards novel bacterial diversity and tailored functional studies.</title>
        <authorList>
            <person name="Wylensek D."/>
            <person name="Hitch T.C.A."/>
            <person name="Clavel T."/>
        </authorList>
    </citation>
    <scope>NUCLEOTIDE SEQUENCE [LARGE SCALE GENOMIC DNA]</scope>
    <source>
        <strain evidence="6 7">Bifido-178-WT-2B</strain>
    </source>
</reference>
<dbReference type="SUPFAM" id="SSF52540">
    <property type="entry name" value="P-loop containing nucleoside triphosphate hydrolases"/>
    <property type="match status" value="1"/>
</dbReference>
<dbReference type="InterPro" id="IPR011545">
    <property type="entry name" value="DEAD/DEAH_box_helicase_dom"/>
</dbReference>